<dbReference type="Pfam" id="PF13300">
    <property type="entry name" value="DUF4078"/>
    <property type="match status" value="1"/>
</dbReference>
<proteinExistence type="predicted"/>
<name>A0A8I2YL52_9AGAM</name>
<dbReference type="Proteomes" id="UP000683000">
    <property type="component" value="Unassembled WGS sequence"/>
</dbReference>
<feature type="region of interest" description="Disordered" evidence="2">
    <location>
        <begin position="230"/>
        <end position="272"/>
    </location>
</feature>
<dbReference type="InterPro" id="IPR025066">
    <property type="entry name" value="CCDC174-like"/>
</dbReference>
<keyword evidence="4" id="KW-1185">Reference proteome</keyword>
<evidence type="ECO:0000313" key="3">
    <source>
        <dbReference type="EMBL" id="KAG6374479.1"/>
    </source>
</evidence>
<keyword evidence="1" id="KW-0175">Coiled coil</keyword>
<dbReference type="EMBL" id="JAGFBS010000018">
    <property type="protein sequence ID" value="KAG6374479.1"/>
    <property type="molecule type" value="Genomic_DNA"/>
</dbReference>
<accession>A0A8I2YL52</accession>
<sequence length="358" mass="39951">MPPVDKAKAAGVSVTSFFDLKAELAKKSDEFARTKTVGGSKHVPGEGRTRPDKKPTVWARSNKGVHGRAARDIEIEAVSKVTVESARAALERKAKVYEKLMKGKSGGLSEKQYEALLVDDDPVIEYEDEFGRLRTGRRSEVPRHLLHKSQDEEEDVDDGDVIHNPVNFFPVYEPSAERIKAVQDELAEPDNPLSSHYDASKEVRAKGAAFYQFSGDEETRKKQLEELRTAREETKMTREDLGAMDVRPGDVEGMREESGQSTSRALEKRKREIEERRALLEAKRKKTKVIPERDGISSGSVTLPVTFVANDPFVALEKKVVASTSRTPEAPQTHTAKSEHPGADAFLAQLEQDMLKKR</sequence>
<protein>
    <submittedName>
        <fullName evidence="3">Uncharacterized protein</fullName>
    </submittedName>
</protein>
<dbReference type="OrthoDB" id="333551at2759"/>
<feature type="compositionally biased region" description="Polar residues" evidence="2">
    <location>
        <begin position="322"/>
        <end position="335"/>
    </location>
</feature>
<evidence type="ECO:0000313" key="4">
    <source>
        <dbReference type="Proteomes" id="UP000683000"/>
    </source>
</evidence>
<evidence type="ECO:0000256" key="1">
    <source>
        <dbReference type="ARBA" id="ARBA00023054"/>
    </source>
</evidence>
<reference evidence="3" key="1">
    <citation type="submission" date="2021-03" db="EMBL/GenBank/DDBJ databases">
        <title>Evolutionary innovations through gain and loss of genes in the ectomycorrhizal Boletales.</title>
        <authorList>
            <person name="Wu G."/>
            <person name="Miyauchi S."/>
            <person name="Morin E."/>
            <person name="Yang Z.-L."/>
            <person name="Xu J."/>
            <person name="Martin F.M."/>
        </authorList>
    </citation>
    <scope>NUCLEOTIDE SEQUENCE</scope>
    <source>
        <strain evidence="3">BR01</strain>
    </source>
</reference>
<feature type="compositionally biased region" description="Basic and acidic residues" evidence="2">
    <location>
        <begin position="43"/>
        <end position="55"/>
    </location>
</feature>
<gene>
    <name evidence="3" type="ORF">JVT61DRAFT_4522</name>
</gene>
<dbReference type="PANTHER" id="PTHR15885">
    <property type="entry name" value="COILED-COIL DOMAIN-CONTAINING PROTEIN 174"/>
    <property type="match status" value="1"/>
</dbReference>
<dbReference type="GO" id="GO:0005634">
    <property type="term" value="C:nucleus"/>
    <property type="evidence" value="ECO:0007669"/>
    <property type="project" value="TreeGrafter"/>
</dbReference>
<organism evidence="3 4">
    <name type="scientific">Boletus reticuloceps</name>
    <dbReference type="NCBI Taxonomy" id="495285"/>
    <lineage>
        <taxon>Eukaryota</taxon>
        <taxon>Fungi</taxon>
        <taxon>Dikarya</taxon>
        <taxon>Basidiomycota</taxon>
        <taxon>Agaricomycotina</taxon>
        <taxon>Agaricomycetes</taxon>
        <taxon>Agaricomycetidae</taxon>
        <taxon>Boletales</taxon>
        <taxon>Boletineae</taxon>
        <taxon>Boletaceae</taxon>
        <taxon>Boletoideae</taxon>
        <taxon>Boletus</taxon>
    </lineage>
</organism>
<dbReference type="PANTHER" id="PTHR15885:SF1">
    <property type="entry name" value="COILED-COIL DOMAIN-CONTAINING PROTEIN 174"/>
    <property type="match status" value="1"/>
</dbReference>
<feature type="region of interest" description="Disordered" evidence="2">
    <location>
        <begin position="322"/>
        <end position="345"/>
    </location>
</feature>
<feature type="compositionally biased region" description="Basic and acidic residues" evidence="2">
    <location>
        <begin position="230"/>
        <end position="258"/>
    </location>
</feature>
<evidence type="ECO:0000256" key="2">
    <source>
        <dbReference type="SAM" id="MobiDB-lite"/>
    </source>
</evidence>
<comment type="caution">
    <text evidence="3">The sequence shown here is derived from an EMBL/GenBank/DDBJ whole genome shotgun (WGS) entry which is preliminary data.</text>
</comment>
<dbReference type="AlphaFoldDB" id="A0A8I2YL52"/>
<feature type="region of interest" description="Disordered" evidence="2">
    <location>
        <begin position="34"/>
        <end position="63"/>
    </location>
</feature>